<keyword evidence="4" id="KW-1185">Reference proteome</keyword>
<evidence type="ECO:0000256" key="1">
    <source>
        <dbReference type="PROSITE-ProRule" id="PRU00497"/>
    </source>
</evidence>
<comment type="caution">
    <text evidence="3">The sequence shown here is derived from an EMBL/GenBank/DDBJ whole genome shotgun (WGS) entry which is preliminary data.</text>
</comment>
<dbReference type="InterPro" id="IPR000618">
    <property type="entry name" value="Insect_cuticle"/>
</dbReference>
<dbReference type="InterPro" id="IPR050468">
    <property type="entry name" value="Cuticle_Struct_Prot"/>
</dbReference>
<dbReference type="GO" id="GO:0062129">
    <property type="term" value="C:chitin-based extracellular matrix"/>
    <property type="evidence" value="ECO:0007669"/>
    <property type="project" value="TreeGrafter"/>
</dbReference>
<accession>A0AAV0VNB9</accession>
<dbReference type="EMBL" id="CARXXK010000001">
    <property type="protein sequence ID" value="CAI6343201.1"/>
    <property type="molecule type" value="Genomic_DNA"/>
</dbReference>
<sequence length="396" mass="43663">MLLSQARRMKSSAAAVRRSSQIARLTYLFYCVFQLAILGTVASKIDGGWDTEPNTQYHIQTDEGPERYFKYQTISGQYRKERRLQDGSVVGTYGWVDADGYLRLNDYVADSKGYRIVKNKKLFVGTQTPVGQAVSAAKYVPPIAGTAVSVSPYRSATATIVTRPAAVVAVTRAPPSESSWRGSPFVYPSDTQSSPLRFPAAGSPPRSVASQFRRPQPSTTASPTVDYNYSVRPVDVNSIAGTADGGDGDDDDERRRPYGRRSSSSSSTAATVAASTASEQQPLYEQPLRPHTFRPAYRKVVDMSARTTMGPPADQAQYDGVSFVRNGFKYYLPRHYHEEQSDDTGDTRAGSFGYVDPFGIRRVVYYNTAPGTGFVHRKNNRYVGLDAEPYDPRPSQ</sequence>
<evidence type="ECO:0008006" key="5">
    <source>
        <dbReference type="Google" id="ProtNLM"/>
    </source>
</evidence>
<feature type="compositionally biased region" description="Low complexity" evidence="2">
    <location>
        <begin position="260"/>
        <end position="278"/>
    </location>
</feature>
<keyword evidence="1" id="KW-0193">Cuticle</keyword>
<evidence type="ECO:0000256" key="2">
    <source>
        <dbReference type="SAM" id="MobiDB-lite"/>
    </source>
</evidence>
<organism evidence="3 4">
    <name type="scientific">Macrosiphum euphorbiae</name>
    <name type="common">potato aphid</name>
    <dbReference type="NCBI Taxonomy" id="13131"/>
    <lineage>
        <taxon>Eukaryota</taxon>
        <taxon>Metazoa</taxon>
        <taxon>Ecdysozoa</taxon>
        <taxon>Arthropoda</taxon>
        <taxon>Hexapoda</taxon>
        <taxon>Insecta</taxon>
        <taxon>Pterygota</taxon>
        <taxon>Neoptera</taxon>
        <taxon>Paraneoptera</taxon>
        <taxon>Hemiptera</taxon>
        <taxon>Sternorrhyncha</taxon>
        <taxon>Aphidomorpha</taxon>
        <taxon>Aphidoidea</taxon>
        <taxon>Aphididae</taxon>
        <taxon>Macrosiphini</taxon>
        <taxon>Macrosiphum</taxon>
    </lineage>
</organism>
<dbReference type="Proteomes" id="UP001160148">
    <property type="component" value="Unassembled WGS sequence"/>
</dbReference>
<protein>
    <recommendedName>
        <fullName evidence="5">Cuticle protein 6</fullName>
    </recommendedName>
</protein>
<dbReference type="AlphaFoldDB" id="A0AAV0VNB9"/>
<name>A0AAV0VNB9_9HEMI</name>
<dbReference type="PANTHER" id="PTHR10380:SF206">
    <property type="entry name" value="GH27759P"/>
    <property type="match status" value="1"/>
</dbReference>
<evidence type="ECO:0000313" key="4">
    <source>
        <dbReference type="Proteomes" id="UP001160148"/>
    </source>
</evidence>
<proteinExistence type="predicted"/>
<feature type="compositionally biased region" description="Polar residues" evidence="2">
    <location>
        <begin position="216"/>
        <end position="227"/>
    </location>
</feature>
<dbReference type="PANTHER" id="PTHR10380">
    <property type="entry name" value="CUTICLE PROTEIN"/>
    <property type="match status" value="1"/>
</dbReference>
<feature type="region of interest" description="Disordered" evidence="2">
    <location>
        <begin position="172"/>
        <end position="291"/>
    </location>
</feature>
<dbReference type="Pfam" id="PF00379">
    <property type="entry name" value="Chitin_bind_4"/>
    <property type="match status" value="2"/>
</dbReference>
<dbReference type="GO" id="GO:0008010">
    <property type="term" value="F:structural constituent of chitin-based larval cuticle"/>
    <property type="evidence" value="ECO:0007669"/>
    <property type="project" value="TreeGrafter"/>
</dbReference>
<reference evidence="3 4" key="1">
    <citation type="submission" date="2023-01" db="EMBL/GenBank/DDBJ databases">
        <authorList>
            <person name="Whitehead M."/>
        </authorList>
    </citation>
    <scope>NUCLEOTIDE SEQUENCE [LARGE SCALE GENOMIC DNA]</scope>
</reference>
<evidence type="ECO:0000313" key="3">
    <source>
        <dbReference type="EMBL" id="CAI6343201.1"/>
    </source>
</evidence>
<gene>
    <name evidence="3" type="ORF">MEUPH1_LOCUS494</name>
</gene>
<dbReference type="PROSITE" id="PS51155">
    <property type="entry name" value="CHIT_BIND_RR_2"/>
    <property type="match status" value="2"/>
</dbReference>